<dbReference type="InterPro" id="IPR006015">
    <property type="entry name" value="Universal_stress_UspA"/>
</dbReference>
<evidence type="ECO:0000259" key="4">
    <source>
        <dbReference type="Pfam" id="PF00582"/>
    </source>
</evidence>
<dbReference type="InterPro" id="IPR014729">
    <property type="entry name" value="Rossmann-like_a/b/a_fold"/>
</dbReference>
<dbReference type="PANTHER" id="PTHR46268:SF27">
    <property type="entry name" value="UNIVERSAL STRESS PROTEIN RV2623"/>
    <property type="match status" value="1"/>
</dbReference>
<comment type="similarity">
    <text evidence="1">Belongs to the universal stress protein A family.</text>
</comment>
<evidence type="ECO:0000256" key="2">
    <source>
        <dbReference type="ARBA" id="ARBA00022741"/>
    </source>
</evidence>
<comment type="caution">
    <text evidence="5">The sequence shown here is derived from an EMBL/GenBank/DDBJ whole genome shotgun (WGS) entry which is preliminary data.</text>
</comment>
<keyword evidence="3" id="KW-0067">ATP-binding</keyword>
<dbReference type="RefSeq" id="WP_300961419.1">
    <property type="nucleotide sequence ID" value="NZ_JAUHJR010000005.1"/>
</dbReference>
<dbReference type="Gene3D" id="3.40.50.620">
    <property type="entry name" value="HUPs"/>
    <property type="match status" value="1"/>
</dbReference>
<proteinExistence type="inferred from homology"/>
<protein>
    <submittedName>
        <fullName evidence="5">Universal stress protein</fullName>
    </submittedName>
</protein>
<dbReference type="Proteomes" id="UP001168537">
    <property type="component" value="Unassembled WGS sequence"/>
</dbReference>
<evidence type="ECO:0000313" key="5">
    <source>
        <dbReference type="EMBL" id="MDN4162250.1"/>
    </source>
</evidence>
<organism evidence="5 6">
    <name type="scientific">Nocardioides abyssi</name>
    <dbReference type="NCBI Taxonomy" id="3058370"/>
    <lineage>
        <taxon>Bacteria</taxon>
        <taxon>Bacillati</taxon>
        <taxon>Actinomycetota</taxon>
        <taxon>Actinomycetes</taxon>
        <taxon>Propionibacteriales</taxon>
        <taxon>Nocardioidaceae</taxon>
        <taxon>Nocardioides</taxon>
    </lineage>
</organism>
<keyword evidence="2" id="KW-0547">Nucleotide-binding</keyword>
<evidence type="ECO:0000313" key="6">
    <source>
        <dbReference type="Proteomes" id="UP001168537"/>
    </source>
</evidence>
<accession>A0ABT8EVQ0</accession>
<reference evidence="5" key="1">
    <citation type="submission" date="2023-06" db="EMBL/GenBank/DDBJ databases">
        <title>Draft genome sequence of Nocardioides sp. SOB72.</title>
        <authorList>
            <person name="Zhang G."/>
        </authorList>
    </citation>
    <scope>NUCLEOTIDE SEQUENCE</scope>
    <source>
        <strain evidence="5">SOB72</strain>
    </source>
</reference>
<dbReference type="PANTHER" id="PTHR46268">
    <property type="entry name" value="STRESS RESPONSE PROTEIN NHAX"/>
    <property type="match status" value="1"/>
</dbReference>
<sequence length="161" mass="17073">MHVIVATDGSKQSLAAARHLKSFADPARITDVTVVAVIRPLAAVAFADELSDAQARPAWDTLSFRAAAERAVATVAAEFDGWGPKVHKRVRSGSPANEIIKVAQQYDAGLVVVASGGRGISESVLVGSTAQRVQHYAPCPVLVVRPRPRKSPKTARKTART</sequence>
<dbReference type="Pfam" id="PF00582">
    <property type="entry name" value="Usp"/>
    <property type="match status" value="1"/>
</dbReference>
<dbReference type="EMBL" id="JAUHJR010000005">
    <property type="protein sequence ID" value="MDN4162250.1"/>
    <property type="molecule type" value="Genomic_DNA"/>
</dbReference>
<dbReference type="InterPro" id="IPR006016">
    <property type="entry name" value="UspA"/>
</dbReference>
<dbReference type="SUPFAM" id="SSF52402">
    <property type="entry name" value="Adenine nucleotide alpha hydrolases-like"/>
    <property type="match status" value="1"/>
</dbReference>
<keyword evidence="6" id="KW-1185">Reference proteome</keyword>
<name>A0ABT8EVQ0_9ACTN</name>
<dbReference type="CDD" id="cd00293">
    <property type="entry name" value="USP-like"/>
    <property type="match status" value="1"/>
</dbReference>
<evidence type="ECO:0000256" key="1">
    <source>
        <dbReference type="ARBA" id="ARBA00008791"/>
    </source>
</evidence>
<evidence type="ECO:0000256" key="3">
    <source>
        <dbReference type="ARBA" id="ARBA00022840"/>
    </source>
</evidence>
<feature type="domain" description="UspA" evidence="4">
    <location>
        <begin position="2"/>
        <end position="145"/>
    </location>
</feature>
<gene>
    <name evidence="5" type="ORF">QWY29_12870</name>
</gene>
<dbReference type="PRINTS" id="PR01438">
    <property type="entry name" value="UNVRSLSTRESS"/>
</dbReference>